<gene>
    <name evidence="1" type="ORF">HA50_16905</name>
</gene>
<keyword evidence="2" id="KW-1185">Reference proteome</keyword>
<protein>
    <submittedName>
        <fullName evidence="1">Uncharacterized protein</fullName>
    </submittedName>
</protein>
<organism evidence="1 2">
    <name type="scientific">Pantoea cypripedii</name>
    <name type="common">Pectobacterium cypripedii</name>
    <name type="synonym">Erwinia cypripedii</name>
    <dbReference type="NCBI Taxonomy" id="55209"/>
    <lineage>
        <taxon>Bacteria</taxon>
        <taxon>Pseudomonadati</taxon>
        <taxon>Pseudomonadota</taxon>
        <taxon>Gammaproteobacteria</taxon>
        <taxon>Enterobacterales</taxon>
        <taxon>Erwiniaceae</taxon>
        <taxon>Pantoea</taxon>
    </lineage>
</organism>
<dbReference type="RefSeq" id="WP_084876755.1">
    <property type="nucleotide sequence ID" value="NZ_JAGGMY010000001.1"/>
</dbReference>
<reference evidence="1 2" key="1">
    <citation type="journal article" date="2017" name="Antonie Van Leeuwenhoek">
        <title>Phylogenomic resolution of the bacterial genus Pantoea and its relationship with Erwinia and Tatumella.</title>
        <authorList>
            <person name="Palmer M."/>
            <person name="Steenkamp E.T."/>
            <person name="Coetzee M.P."/>
            <person name="Chan W.Y."/>
            <person name="van Zyl E."/>
            <person name="De Maayer P."/>
            <person name="Coutinho T.A."/>
            <person name="Blom J."/>
            <person name="Smits T.H."/>
            <person name="Duffy B."/>
            <person name="Venter S.N."/>
        </authorList>
    </citation>
    <scope>NUCLEOTIDE SEQUENCE [LARGE SCALE GENOMIC DNA]</scope>
    <source>
        <strain evidence="1 2">LMG 2657</strain>
    </source>
</reference>
<dbReference type="Proteomes" id="UP000193749">
    <property type="component" value="Unassembled WGS sequence"/>
</dbReference>
<dbReference type="STRING" id="55209.HA50_16905"/>
<name>A0A1X1EYI0_PANCY</name>
<sequence>MHLLDIIHSFSIVAERTLRSCAPRSRLSEWFFWFRADAEALCLIADQLKHARAFMLLENEAEAKMFTECSVYDAAYFFGDRQYHGMKKRWPRVLLTYLTKTGLELDATRWQEGCHNGFLEARQSQAGTFVPCSSTFDYV</sequence>
<evidence type="ECO:0000313" key="1">
    <source>
        <dbReference type="EMBL" id="ORM94933.1"/>
    </source>
</evidence>
<dbReference type="OrthoDB" id="6627864at2"/>
<accession>A0A1X1EYI0</accession>
<dbReference type="AlphaFoldDB" id="A0A1X1EYI0"/>
<evidence type="ECO:0000313" key="2">
    <source>
        <dbReference type="Proteomes" id="UP000193749"/>
    </source>
</evidence>
<proteinExistence type="predicted"/>
<comment type="caution">
    <text evidence="1">The sequence shown here is derived from an EMBL/GenBank/DDBJ whole genome shotgun (WGS) entry which is preliminary data.</text>
</comment>
<dbReference type="EMBL" id="MLJI01000001">
    <property type="protein sequence ID" value="ORM94933.1"/>
    <property type="molecule type" value="Genomic_DNA"/>
</dbReference>